<dbReference type="SUPFAM" id="SSF82602">
    <property type="entry name" value="Nuclease A inhibitor (NuiA)"/>
    <property type="match status" value="1"/>
</dbReference>
<keyword evidence="2" id="KW-1185">Reference proteome</keyword>
<dbReference type="InterPro" id="IPR036587">
    <property type="entry name" value="NucleaseA_inhib-like_sf"/>
</dbReference>
<accession>A0A947DJ33</accession>
<dbReference type="Gene3D" id="3.40.1460.10">
    <property type="entry name" value="Nuclease A inhibitor-like"/>
    <property type="match status" value="1"/>
</dbReference>
<proteinExistence type="predicted"/>
<dbReference type="EMBL" id="JADOES010000063">
    <property type="protein sequence ID" value="MBT9317882.1"/>
    <property type="molecule type" value="Genomic_DNA"/>
</dbReference>
<dbReference type="InterPro" id="IPR012489">
    <property type="entry name" value="NucleaseA_inhib-like"/>
</dbReference>
<gene>
    <name evidence="1" type="ORF">IXB50_20905</name>
</gene>
<reference evidence="1" key="2">
    <citation type="journal article" date="2021" name="Mar. Drugs">
        <title>Genome Reduction and Secondary Metabolism of the Marine Sponge-Associated Cyanobacterium Leptothoe.</title>
        <authorList>
            <person name="Konstantinou D."/>
            <person name="Popin R.V."/>
            <person name="Fewer D.P."/>
            <person name="Sivonen K."/>
            <person name="Gkelis S."/>
        </authorList>
    </citation>
    <scope>NUCLEOTIDE SEQUENCE</scope>
    <source>
        <strain evidence="1">TAU-MAC 1115</strain>
    </source>
</reference>
<evidence type="ECO:0000313" key="2">
    <source>
        <dbReference type="Proteomes" id="UP000717364"/>
    </source>
</evidence>
<sequence>MPITQDLLPELEAACDNLLWRSETDYPFEVAVLPVDQQIASVDSLINSYPDNTPVAIVSLDDFFGQSIVERAWFDSRELRLVERYRNLRDLLETTLENLQVYRIGSVEMDVYLLGKTEDNQVVGVKTKIVET</sequence>
<protein>
    <submittedName>
        <fullName evidence="1">Nuclease A inhibitor family protein</fullName>
    </submittedName>
</protein>
<reference evidence="1" key="1">
    <citation type="submission" date="2020-11" db="EMBL/GenBank/DDBJ databases">
        <authorList>
            <person name="Konstantinou D."/>
            <person name="Gkelis S."/>
            <person name="Popin R."/>
            <person name="Fewer D."/>
            <person name="Sivonen K."/>
        </authorList>
    </citation>
    <scope>NUCLEOTIDE SEQUENCE</scope>
    <source>
        <strain evidence="1">TAU-MAC 1115</strain>
    </source>
</reference>
<dbReference type="Proteomes" id="UP000717364">
    <property type="component" value="Unassembled WGS sequence"/>
</dbReference>
<organism evidence="1 2">
    <name type="scientific">Leptothoe spongobia TAU-MAC 1115</name>
    <dbReference type="NCBI Taxonomy" id="1967444"/>
    <lineage>
        <taxon>Bacteria</taxon>
        <taxon>Bacillati</taxon>
        <taxon>Cyanobacteriota</taxon>
        <taxon>Cyanophyceae</taxon>
        <taxon>Nodosilineales</taxon>
        <taxon>Cymatolegaceae</taxon>
        <taxon>Leptothoe</taxon>
        <taxon>Leptothoe spongobia</taxon>
    </lineage>
</organism>
<comment type="caution">
    <text evidence="1">The sequence shown here is derived from an EMBL/GenBank/DDBJ whole genome shotgun (WGS) entry which is preliminary data.</text>
</comment>
<name>A0A947DJ33_9CYAN</name>
<evidence type="ECO:0000313" key="1">
    <source>
        <dbReference type="EMBL" id="MBT9317882.1"/>
    </source>
</evidence>
<dbReference type="AlphaFoldDB" id="A0A947DJ33"/>
<dbReference type="Pfam" id="PF07924">
    <property type="entry name" value="NuiA"/>
    <property type="match status" value="1"/>
</dbReference>
<dbReference type="RefSeq" id="WP_215610945.1">
    <property type="nucleotide sequence ID" value="NZ_JADOES010000063.1"/>
</dbReference>